<evidence type="ECO:0000259" key="2">
    <source>
        <dbReference type="PROSITE" id="PS50240"/>
    </source>
</evidence>
<feature type="domain" description="Peptidase S1" evidence="2">
    <location>
        <begin position="92"/>
        <end position="381"/>
    </location>
</feature>
<dbReference type="InterPro" id="IPR001254">
    <property type="entry name" value="Trypsin_dom"/>
</dbReference>
<dbReference type="SMART" id="SM00020">
    <property type="entry name" value="Tryp_SPc"/>
    <property type="match status" value="1"/>
</dbReference>
<name>A0A0N5C8K2_STREA</name>
<dbReference type="GO" id="GO:0006508">
    <property type="term" value="P:proteolysis"/>
    <property type="evidence" value="ECO:0007669"/>
    <property type="project" value="InterPro"/>
</dbReference>
<dbReference type="Pfam" id="PF00089">
    <property type="entry name" value="Trypsin"/>
    <property type="match status" value="1"/>
</dbReference>
<dbReference type="AlphaFoldDB" id="A0A0N5C8K2"/>
<dbReference type="SUPFAM" id="SSF50494">
    <property type="entry name" value="Trypsin-like serine proteases"/>
    <property type="match status" value="1"/>
</dbReference>
<proteinExistence type="predicted"/>
<dbReference type="InterPro" id="IPR051333">
    <property type="entry name" value="CLIP_Serine_Protease"/>
</dbReference>
<feature type="chain" id="PRO_5005895537" evidence="1">
    <location>
        <begin position="19"/>
        <end position="381"/>
    </location>
</feature>
<evidence type="ECO:0000313" key="3">
    <source>
        <dbReference type="Proteomes" id="UP000046392"/>
    </source>
</evidence>
<keyword evidence="1" id="KW-0732">Signal</keyword>
<dbReference type="PANTHER" id="PTHR24260">
    <property type="match status" value="1"/>
</dbReference>
<sequence>MFVTISLYLILLLNTVYSDTSERIYIKNLYGFSDHYVVNSDSNTNLQSYKLNLAMYDKSLCGINLYEDNAKEGDDKELSSKCHHKKVDVSKSMGGVDISITSEPWSVQIYNLNKYVCGGTLVSRNYVMTAAHCIIENCYSWNVSQKTIRKFDVLINFPGDETNNYLDKTLDGFQLPFIRRHIRSIILPSISNDENVKCNGKNDFAIFELDKPVPEGYGYACIPIYHPPMYTIYSSDFYVVGYGRNPYRERRMMLTQNKALKNIFNQDNLLTYDRNKIQKLEVGVIFTFPGCRLKPSIPADKGYICVYDKIDEGICDGDSGSGLFKKHKDINSNLTEQAYIVGVVSKAVPCSEGRDWVTTNYQLYTDVFQQSPIYEKLFSEE</sequence>
<dbReference type="InterPro" id="IPR018114">
    <property type="entry name" value="TRYPSIN_HIS"/>
</dbReference>
<dbReference type="GO" id="GO:0004252">
    <property type="term" value="F:serine-type endopeptidase activity"/>
    <property type="evidence" value="ECO:0007669"/>
    <property type="project" value="InterPro"/>
</dbReference>
<accession>A0A0N5C8K2</accession>
<organism evidence="3 4">
    <name type="scientific">Strongyloides papillosus</name>
    <name type="common">Intestinal threadworm</name>
    <dbReference type="NCBI Taxonomy" id="174720"/>
    <lineage>
        <taxon>Eukaryota</taxon>
        <taxon>Metazoa</taxon>
        <taxon>Ecdysozoa</taxon>
        <taxon>Nematoda</taxon>
        <taxon>Chromadorea</taxon>
        <taxon>Rhabditida</taxon>
        <taxon>Tylenchina</taxon>
        <taxon>Panagrolaimomorpha</taxon>
        <taxon>Strongyloidoidea</taxon>
        <taxon>Strongyloididae</taxon>
        <taxon>Strongyloides</taxon>
    </lineage>
</organism>
<keyword evidence="3" id="KW-1185">Reference proteome</keyword>
<dbReference type="Proteomes" id="UP000046392">
    <property type="component" value="Unplaced"/>
</dbReference>
<dbReference type="PROSITE" id="PS50240">
    <property type="entry name" value="TRYPSIN_DOM"/>
    <property type="match status" value="1"/>
</dbReference>
<dbReference type="InterPro" id="IPR009003">
    <property type="entry name" value="Peptidase_S1_PA"/>
</dbReference>
<dbReference type="PANTHER" id="PTHR24260:SF136">
    <property type="entry name" value="GH08193P-RELATED"/>
    <property type="match status" value="1"/>
</dbReference>
<dbReference type="InterPro" id="IPR043504">
    <property type="entry name" value="Peptidase_S1_PA_chymotrypsin"/>
</dbReference>
<feature type="signal peptide" evidence="1">
    <location>
        <begin position="1"/>
        <end position="18"/>
    </location>
</feature>
<dbReference type="PROSITE" id="PS00134">
    <property type="entry name" value="TRYPSIN_HIS"/>
    <property type="match status" value="1"/>
</dbReference>
<protein>
    <submittedName>
        <fullName evidence="4">Peptidase S1 domain-containing protein</fullName>
    </submittedName>
</protein>
<dbReference type="Gene3D" id="2.40.10.10">
    <property type="entry name" value="Trypsin-like serine proteases"/>
    <property type="match status" value="1"/>
</dbReference>
<reference evidence="4" key="1">
    <citation type="submission" date="2017-02" db="UniProtKB">
        <authorList>
            <consortium name="WormBaseParasite"/>
        </authorList>
    </citation>
    <scope>IDENTIFICATION</scope>
</reference>
<dbReference type="WBParaSite" id="SPAL_0001424600.1">
    <property type="protein sequence ID" value="SPAL_0001424600.1"/>
    <property type="gene ID" value="SPAL_0001424600"/>
</dbReference>
<dbReference type="PRINTS" id="PR00722">
    <property type="entry name" value="CHYMOTRYPSIN"/>
</dbReference>
<evidence type="ECO:0000313" key="4">
    <source>
        <dbReference type="WBParaSite" id="SPAL_0001424600.1"/>
    </source>
</evidence>
<dbReference type="InterPro" id="IPR001314">
    <property type="entry name" value="Peptidase_S1A"/>
</dbReference>
<dbReference type="STRING" id="174720.A0A0N5C8K2"/>
<evidence type="ECO:0000256" key="1">
    <source>
        <dbReference type="SAM" id="SignalP"/>
    </source>
</evidence>